<reference evidence="11 12" key="1">
    <citation type="submission" date="2017-12" db="EMBL/GenBank/DDBJ databases">
        <title>Complete genome sequence of Spiroplasma monobiae MQ-1 (ATCC 33825).</title>
        <authorList>
            <person name="Tsai Y.-M."/>
            <person name="Lo W.-S."/>
            <person name="Wu P.-S."/>
            <person name="Cho S.-T."/>
            <person name="Kuo C.-H."/>
        </authorList>
    </citation>
    <scope>NUCLEOTIDE SEQUENCE [LARGE SCALE GENOMIC DNA]</scope>
    <source>
        <strain evidence="11 12">MQ-1</strain>
    </source>
</reference>
<evidence type="ECO:0000259" key="8">
    <source>
        <dbReference type="Pfam" id="PF07733"/>
    </source>
</evidence>
<dbReference type="PANTHER" id="PTHR32294:SF0">
    <property type="entry name" value="DNA POLYMERASE III SUBUNIT ALPHA"/>
    <property type="match status" value="1"/>
</dbReference>
<gene>
    <name evidence="11" type="primary">dnaE</name>
    <name evidence="11" type="ORF">SMONO_v1c06820</name>
</gene>
<evidence type="ECO:0000256" key="3">
    <source>
        <dbReference type="ARBA" id="ARBA00022695"/>
    </source>
</evidence>
<dbReference type="Proteomes" id="UP000234790">
    <property type="component" value="Chromosome"/>
</dbReference>
<evidence type="ECO:0000259" key="10">
    <source>
        <dbReference type="Pfam" id="PF17657"/>
    </source>
</evidence>
<evidence type="ECO:0000256" key="4">
    <source>
        <dbReference type="ARBA" id="ARBA00022705"/>
    </source>
</evidence>
<dbReference type="EMBL" id="CP025543">
    <property type="protein sequence ID" value="AUM62931.1"/>
    <property type="molecule type" value="Genomic_DNA"/>
</dbReference>
<dbReference type="CDD" id="cd04485">
    <property type="entry name" value="DnaE_OBF"/>
    <property type="match status" value="1"/>
</dbReference>
<evidence type="ECO:0000259" key="9">
    <source>
        <dbReference type="Pfam" id="PF14579"/>
    </source>
</evidence>
<dbReference type="Gene3D" id="1.10.10.1600">
    <property type="entry name" value="Bacterial DNA polymerase III alpha subunit, thumb domain"/>
    <property type="match status" value="1"/>
</dbReference>
<dbReference type="NCBIfam" id="TIGR00594">
    <property type="entry name" value="polc"/>
    <property type="match status" value="1"/>
</dbReference>
<dbReference type="EC" id="2.7.7.7" evidence="1"/>
<dbReference type="InterPro" id="IPR004805">
    <property type="entry name" value="DnaE2/DnaE/PolC"/>
</dbReference>
<dbReference type="GO" id="GO:0006260">
    <property type="term" value="P:DNA replication"/>
    <property type="evidence" value="ECO:0007669"/>
    <property type="project" value="UniProtKB-KW"/>
</dbReference>
<dbReference type="Pfam" id="PF14579">
    <property type="entry name" value="HHH_6"/>
    <property type="match status" value="1"/>
</dbReference>
<keyword evidence="3" id="KW-0548">Nucleotidyltransferase</keyword>
<organism evidence="11 12">
    <name type="scientific">Spiroplasma monobiae MQ-1</name>
    <dbReference type="NCBI Taxonomy" id="1336748"/>
    <lineage>
        <taxon>Bacteria</taxon>
        <taxon>Bacillati</taxon>
        <taxon>Mycoplasmatota</taxon>
        <taxon>Mollicutes</taxon>
        <taxon>Entomoplasmatales</taxon>
        <taxon>Spiroplasmataceae</taxon>
        <taxon>Spiroplasma</taxon>
    </lineage>
</organism>
<dbReference type="OrthoDB" id="9803237at2"/>
<evidence type="ECO:0000313" key="12">
    <source>
        <dbReference type="Proteomes" id="UP000234790"/>
    </source>
</evidence>
<comment type="catalytic activity">
    <reaction evidence="6">
        <text>DNA(n) + a 2'-deoxyribonucleoside 5'-triphosphate = DNA(n+1) + diphosphate</text>
        <dbReference type="Rhea" id="RHEA:22508"/>
        <dbReference type="Rhea" id="RHEA-COMP:17339"/>
        <dbReference type="Rhea" id="RHEA-COMP:17340"/>
        <dbReference type="ChEBI" id="CHEBI:33019"/>
        <dbReference type="ChEBI" id="CHEBI:61560"/>
        <dbReference type="ChEBI" id="CHEBI:173112"/>
        <dbReference type="EC" id="2.7.7.7"/>
    </reaction>
</comment>
<keyword evidence="2" id="KW-0808">Transferase</keyword>
<dbReference type="Pfam" id="PF17657">
    <property type="entry name" value="DNA_pol3_finger"/>
    <property type="match status" value="1"/>
</dbReference>
<proteinExistence type="predicted"/>
<dbReference type="Pfam" id="PF07733">
    <property type="entry name" value="DNA_pol3_alpha"/>
    <property type="match status" value="1"/>
</dbReference>
<feature type="domain" description="DNA polymerase helix-hairpin-helix motif" evidence="9">
    <location>
        <begin position="751"/>
        <end position="841"/>
    </location>
</feature>
<dbReference type="InterPro" id="IPR041931">
    <property type="entry name" value="DNA_pol3_alpha_thumb_dom"/>
</dbReference>
<dbReference type="PANTHER" id="PTHR32294">
    <property type="entry name" value="DNA POLYMERASE III SUBUNIT ALPHA"/>
    <property type="match status" value="1"/>
</dbReference>
<evidence type="ECO:0000256" key="6">
    <source>
        <dbReference type="ARBA" id="ARBA00049244"/>
    </source>
</evidence>
<evidence type="ECO:0000256" key="1">
    <source>
        <dbReference type="ARBA" id="ARBA00012417"/>
    </source>
</evidence>
<dbReference type="InterPro" id="IPR011708">
    <property type="entry name" value="DNA_pol3_alpha_NTPase_dom"/>
</dbReference>
<feature type="domain" description="DNA polymerase III alpha subunit finger" evidence="10">
    <location>
        <begin position="515"/>
        <end position="678"/>
    </location>
</feature>
<evidence type="ECO:0000313" key="11">
    <source>
        <dbReference type="EMBL" id="AUM62931.1"/>
    </source>
</evidence>
<dbReference type="InterPro" id="IPR040982">
    <property type="entry name" value="DNA_pol3_finger"/>
</dbReference>
<dbReference type="KEGG" id="smoo:SMONO_v1c06820"/>
<evidence type="ECO:0000256" key="2">
    <source>
        <dbReference type="ARBA" id="ARBA00022679"/>
    </source>
</evidence>
<accession>A0A2K9LVH8</accession>
<dbReference type="Pfam" id="PF02811">
    <property type="entry name" value="PHP"/>
    <property type="match status" value="1"/>
</dbReference>
<dbReference type="InterPro" id="IPR029460">
    <property type="entry name" value="DNAPol_HHH"/>
</dbReference>
<evidence type="ECO:0000259" key="7">
    <source>
        <dbReference type="Pfam" id="PF02811"/>
    </source>
</evidence>
<dbReference type="GO" id="GO:0003887">
    <property type="term" value="F:DNA-directed DNA polymerase activity"/>
    <property type="evidence" value="ECO:0007669"/>
    <property type="project" value="UniProtKB-KW"/>
</dbReference>
<dbReference type="RefSeq" id="WP_101780976.1">
    <property type="nucleotide sequence ID" value="NZ_CP025543.1"/>
</dbReference>
<dbReference type="CDD" id="cd07431">
    <property type="entry name" value="PHP_PolIIIA"/>
    <property type="match status" value="1"/>
</dbReference>
<dbReference type="AlphaFoldDB" id="A0A2K9LVH8"/>
<feature type="domain" description="Bacterial DNA polymerase III alpha subunit NTPase" evidence="8">
    <location>
        <begin position="254"/>
        <end position="512"/>
    </location>
</feature>
<name>A0A2K9LVH8_SPISQ</name>
<protein>
    <recommendedName>
        <fullName evidence="1">DNA-directed DNA polymerase</fullName>
        <ecNumber evidence="1">2.7.7.7</ecNumber>
    </recommendedName>
</protein>
<keyword evidence="4" id="KW-0235">DNA replication</keyword>
<dbReference type="GO" id="GO:0008408">
    <property type="term" value="F:3'-5' exonuclease activity"/>
    <property type="evidence" value="ECO:0007669"/>
    <property type="project" value="InterPro"/>
</dbReference>
<keyword evidence="5" id="KW-0239">DNA-directed DNA polymerase</keyword>
<sequence length="998" mass="115274">MEYLNLLNVQSCYNFLNSTIKIDDYFSFLKLNKLEFGFYADKNTMYGAAEFYEKAKANQIKPIIGLSIDLSFGNVLIYAKNNNGFQNISFISSYINQNEKTDLEKIEKVFWEKISNDIIVVCSFSIENVDNYLEIFGKKIKEDNFYIGITKQNHSYFSKKDNIVFSNQINFLNENEYPVYKTLIAINEGKLISELSNVDKNFYYSKESVSQYMKVEKHIDNISKITNMIDFENIFIYEKHFLKYPNSKKMPSKEYLRIVCEEALDNYLEAKKDLNKNIYSERLIYELDVINKMGFEDYFLIVHDLISEAIKLKILYGPGRGSAAGSLVAFLLKITKLDPIKWELLFERFLNIDRVTLPDIDLDFQDDRREEILEYLFNKYGKDHFATITTFQTIGIKNALRDCGRIFDVPINDINHMTKQINDKNVKDLQLALTDSEILRKYKDKYPQMFEISEKIIGLPRQTGTHAAGVIFSDVELYKVVPTKIGINGISQTQFSMNHLEEIGLIKTDILGLRNLSIIQEVIKNIKNIEGIEINLDDIPLNDKKTFDLLRSGDTSGIFQLESPGMTDVLIKMKVNSIEDIATTSALYRPGPQDNIPLFIERKNNSEIKYALDKNVEDILESTFGIIVYQEQIMNMLQRVACMSLSKADVVRRAIGKKDKNLMKQFKEEFIEAAIKNGYVQNKANEIWVYIERFALYGFNKSHAIAYSVISYWMAYLKANYKSSFYCSLLNGSIRNETKTSQYLNEVKNAGFNVNPPTIKNPNSVYIFHNNMINIPMNIIKFIGPEFLKNVKELFKTNKKAFENILLFIGNMKEKGLSEQRYLALVYSGAFDCFGFARRDLISQREQIFNLSATATLLNDPNISLDLEKRKDKPEEIVGFEKEYLGFFVSAHPLSIIRQKIINNHKLRTISSLRDEGVVCDVLINIENIITKKDKNGNEMGFIDIADETDTIVVTVFSSIYENLRSKLNLGKNLIIKIKTQKFNNKINAVLMDFVKEI</sequence>
<feature type="domain" description="PHP" evidence="7">
    <location>
        <begin position="7"/>
        <end position="132"/>
    </location>
</feature>
<evidence type="ECO:0000256" key="5">
    <source>
        <dbReference type="ARBA" id="ARBA00022932"/>
    </source>
</evidence>
<keyword evidence="12" id="KW-1185">Reference proteome</keyword>
<dbReference type="InterPro" id="IPR004013">
    <property type="entry name" value="PHP_dom"/>
</dbReference>
<dbReference type="Gene3D" id="3.20.20.140">
    <property type="entry name" value="Metal-dependent hydrolases"/>
    <property type="match status" value="1"/>
</dbReference>